<dbReference type="Pfam" id="PF22725">
    <property type="entry name" value="GFO_IDH_MocA_C3"/>
    <property type="match status" value="1"/>
</dbReference>
<keyword evidence="4" id="KW-1185">Reference proteome</keyword>
<dbReference type="RefSeq" id="WP_088918456.1">
    <property type="nucleotide sequence ID" value="NZ_CP018632.1"/>
</dbReference>
<dbReference type="Pfam" id="PF01408">
    <property type="entry name" value="GFO_IDH_MocA"/>
    <property type="match status" value="1"/>
</dbReference>
<evidence type="ECO:0000313" key="4">
    <source>
        <dbReference type="Proteomes" id="UP000250079"/>
    </source>
</evidence>
<evidence type="ECO:0000313" key="3">
    <source>
        <dbReference type="EMBL" id="ASJ73230.1"/>
    </source>
</evidence>
<dbReference type="Proteomes" id="UP000250079">
    <property type="component" value="Chromosome"/>
</dbReference>
<gene>
    <name evidence="3" type="primary">iolW_2</name>
    <name evidence="3" type="ORF">IMCC3135_15740</name>
</gene>
<dbReference type="AlphaFoldDB" id="A0A2Z2NWM0"/>
<feature type="domain" description="Gfo/Idh/MocA-like oxidoreductase N-terminal" evidence="1">
    <location>
        <begin position="6"/>
        <end position="124"/>
    </location>
</feature>
<dbReference type="EC" id="1.1.1.371" evidence="3"/>
<feature type="domain" description="GFO/IDH/MocA-like oxidoreductase" evidence="2">
    <location>
        <begin position="145"/>
        <end position="254"/>
    </location>
</feature>
<dbReference type="GO" id="GO:0000166">
    <property type="term" value="F:nucleotide binding"/>
    <property type="evidence" value="ECO:0007669"/>
    <property type="project" value="InterPro"/>
</dbReference>
<dbReference type="EMBL" id="CP018632">
    <property type="protein sequence ID" value="ASJ73230.1"/>
    <property type="molecule type" value="Genomic_DNA"/>
</dbReference>
<reference evidence="3 4" key="1">
    <citation type="submission" date="2016-12" db="EMBL/GenBank/DDBJ databases">
        <authorList>
            <person name="Song W.-J."/>
            <person name="Kurnit D.M."/>
        </authorList>
    </citation>
    <scope>NUCLEOTIDE SEQUENCE [LARGE SCALE GENOMIC DNA]</scope>
    <source>
        <strain evidence="3 4">IMCC3135</strain>
    </source>
</reference>
<dbReference type="InterPro" id="IPR000683">
    <property type="entry name" value="Gfo/Idh/MocA-like_OxRdtase_N"/>
</dbReference>
<dbReference type="GO" id="GO:0102497">
    <property type="term" value="F:scyllo-inositol dehydrogenase (NADP+) activity"/>
    <property type="evidence" value="ECO:0007669"/>
    <property type="project" value="UniProtKB-EC"/>
</dbReference>
<protein>
    <submittedName>
        <fullName evidence="3">Scyllo-inositol 2-dehydrogenase (NADP(+))</fullName>
        <ecNumber evidence="3">1.1.1.371</ecNumber>
    </submittedName>
</protein>
<dbReference type="InterPro" id="IPR036291">
    <property type="entry name" value="NAD(P)-bd_dom_sf"/>
</dbReference>
<dbReference type="Gene3D" id="3.30.360.10">
    <property type="entry name" value="Dihydrodipicolinate Reductase, domain 2"/>
    <property type="match status" value="1"/>
</dbReference>
<evidence type="ECO:0000259" key="2">
    <source>
        <dbReference type="Pfam" id="PF22725"/>
    </source>
</evidence>
<evidence type="ECO:0000259" key="1">
    <source>
        <dbReference type="Pfam" id="PF01408"/>
    </source>
</evidence>
<sequence length="334" mass="36683">MNKKYNLAVVGTNFIVPRFIDAAERSGYFHLHSIVSRKTQSGLCFRSANGYDSDVVIHENIADMLNDDKVDVVYLASPNAIHFPQAAACIKAGKHVIVEKPMTSNTRELLSLIALAKANNVLLMDAMKSLLCPNFSILVDNLSRVGRIRQCTSTYSKISSRYQGYLDGNNPNTFNRMLSNGSVMDLGVYCIHPFVHLFGSPEQVHAYADLLDSGVDAAGIVILKYPQFHVNITHSKTCATTNSSEIQGEDGTIVIDNISTLTSLKFVDKKGEETEISAPQDPNSIFYIAQHLGETISSGLKESAVNTHALSTKVLTVLDEVRRQTGVRFPADDR</sequence>
<dbReference type="InterPro" id="IPR055170">
    <property type="entry name" value="GFO_IDH_MocA-like_dom"/>
</dbReference>
<dbReference type="KEGG" id="gai:IMCC3135_15740"/>
<organism evidence="3 4">
    <name type="scientific">Granulosicoccus antarcticus IMCC3135</name>
    <dbReference type="NCBI Taxonomy" id="1192854"/>
    <lineage>
        <taxon>Bacteria</taxon>
        <taxon>Pseudomonadati</taxon>
        <taxon>Pseudomonadota</taxon>
        <taxon>Gammaproteobacteria</taxon>
        <taxon>Chromatiales</taxon>
        <taxon>Granulosicoccaceae</taxon>
        <taxon>Granulosicoccus</taxon>
    </lineage>
</organism>
<name>A0A2Z2NWM0_9GAMM</name>
<keyword evidence="3" id="KW-0560">Oxidoreductase</keyword>
<dbReference type="OrthoDB" id="9774191at2"/>
<accession>A0A2Z2NWM0</accession>
<dbReference type="PANTHER" id="PTHR43054">
    <property type="match status" value="1"/>
</dbReference>
<dbReference type="Gene3D" id="3.40.50.720">
    <property type="entry name" value="NAD(P)-binding Rossmann-like Domain"/>
    <property type="match status" value="1"/>
</dbReference>
<dbReference type="PANTHER" id="PTHR43054:SF1">
    <property type="entry name" value="SCYLLO-INOSITOL 2-DEHYDROGENASE (NADP(+)) IOLU"/>
    <property type="match status" value="1"/>
</dbReference>
<proteinExistence type="predicted"/>
<dbReference type="SUPFAM" id="SSF55347">
    <property type="entry name" value="Glyceraldehyde-3-phosphate dehydrogenase-like, C-terminal domain"/>
    <property type="match status" value="1"/>
</dbReference>
<dbReference type="SUPFAM" id="SSF51735">
    <property type="entry name" value="NAD(P)-binding Rossmann-fold domains"/>
    <property type="match status" value="1"/>
</dbReference>